<keyword evidence="4 6" id="KW-0689">Ribosomal protein</keyword>
<keyword evidence="5 6" id="KW-0687">Ribonucleoprotein</keyword>
<name>A0A0H4SZW6_9DELT</name>
<reference evidence="8" key="1">
    <citation type="journal article" date="2015" name="ISME J.">
        <title>Aquifer environment selects for microbial species cohorts in sediment and groundwater.</title>
        <authorList>
            <person name="Hug L.A."/>
            <person name="Thomas B.C."/>
            <person name="Brown C.T."/>
            <person name="Frischkorn K.R."/>
            <person name="Williams K.H."/>
            <person name="Tringe S.G."/>
            <person name="Banfield J.F."/>
        </authorList>
    </citation>
    <scope>NUCLEOTIDE SEQUENCE</scope>
</reference>
<dbReference type="Pfam" id="PF00366">
    <property type="entry name" value="Ribosomal_S17"/>
    <property type="match status" value="1"/>
</dbReference>
<dbReference type="GO" id="GO:0019843">
    <property type="term" value="F:rRNA binding"/>
    <property type="evidence" value="ECO:0007669"/>
    <property type="project" value="UniProtKB-UniRule"/>
</dbReference>
<dbReference type="GO" id="GO:0022627">
    <property type="term" value="C:cytosolic small ribosomal subunit"/>
    <property type="evidence" value="ECO:0007669"/>
    <property type="project" value="UniProtKB-UniRule"/>
</dbReference>
<dbReference type="PANTHER" id="PTHR10744">
    <property type="entry name" value="40S RIBOSOMAL PROTEIN S11 FAMILY MEMBER"/>
    <property type="match status" value="1"/>
</dbReference>
<organism evidence="8">
    <name type="scientific">uncultured delta proteobacterium Rifle_16ft_4_minimus_10129</name>
    <dbReference type="NCBI Taxonomy" id="1665172"/>
    <lineage>
        <taxon>Bacteria</taxon>
        <taxon>Deltaproteobacteria</taxon>
        <taxon>environmental samples</taxon>
    </lineage>
</organism>
<evidence type="ECO:0000256" key="6">
    <source>
        <dbReference type="HAMAP-Rule" id="MF_01345"/>
    </source>
</evidence>
<evidence type="ECO:0000313" key="8">
    <source>
        <dbReference type="EMBL" id="AKQ00713.1"/>
    </source>
</evidence>
<protein>
    <recommendedName>
        <fullName evidence="6">Small ribosomal subunit protein uS17</fullName>
    </recommendedName>
</protein>
<evidence type="ECO:0000256" key="1">
    <source>
        <dbReference type="ARBA" id="ARBA00010254"/>
    </source>
</evidence>
<dbReference type="InterPro" id="IPR012340">
    <property type="entry name" value="NA-bd_OB-fold"/>
</dbReference>
<dbReference type="Gene3D" id="2.40.50.140">
    <property type="entry name" value="Nucleic acid-binding proteins"/>
    <property type="match status" value="1"/>
</dbReference>
<keyword evidence="3 6" id="KW-0694">RNA-binding</keyword>
<dbReference type="PROSITE" id="PS00056">
    <property type="entry name" value="RIBOSOMAL_S17"/>
    <property type="match status" value="1"/>
</dbReference>
<dbReference type="SUPFAM" id="SSF50249">
    <property type="entry name" value="Nucleic acid-binding proteins"/>
    <property type="match status" value="1"/>
</dbReference>
<dbReference type="PRINTS" id="PR00973">
    <property type="entry name" value="RIBOSOMALS17"/>
</dbReference>
<dbReference type="EMBL" id="KT006934">
    <property type="protein sequence ID" value="AKQ00713.1"/>
    <property type="molecule type" value="Genomic_DNA"/>
</dbReference>
<gene>
    <name evidence="6" type="primary">rpsQ</name>
</gene>
<dbReference type="AlphaFoldDB" id="A0A0H4SZW6"/>
<evidence type="ECO:0000256" key="4">
    <source>
        <dbReference type="ARBA" id="ARBA00022980"/>
    </source>
</evidence>
<dbReference type="InterPro" id="IPR000266">
    <property type="entry name" value="Ribosomal_uS17"/>
</dbReference>
<evidence type="ECO:0000256" key="3">
    <source>
        <dbReference type="ARBA" id="ARBA00022884"/>
    </source>
</evidence>
<evidence type="ECO:0000256" key="7">
    <source>
        <dbReference type="RuleBase" id="RU003872"/>
    </source>
</evidence>
<dbReference type="NCBIfam" id="TIGR03635">
    <property type="entry name" value="uS17_bact"/>
    <property type="match status" value="1"/>
</dbReference>
<dbReference type="CDD" id="cd00364">
    <property type="entry name" value="Ribosomal_uS17"/>
    <property type="match status" value="1"/>
</dbReference>
<comment type="function">
    <text evidence="6">One of the primary rRNA binding proteins, it binds specifically to the 5'-end of 16S ribosomal RNA.</text>
</comment>
<sequence>MKKSPGIKKTFVGRVIGGGMDKTAVVAIDTLRKHARYGKFVRRRVKYFAHDEKNECKTGDKVAIVECRPLSRLKRWRVKEIVEKSR</sequence>
<dbReference type="PANTHER" id="PTHR10744:SF1">
    <property type="entry name" value="SMALL RIBOSOMAL SUBUNIT PROTEIN US17M"/>
    <property type="match status" value="1"/>
</dbReference>
<evidence type="ECO:0000256" key="5">
    <source>
        <dbReference type="ARBA" id="ARBA00023274"/>
    </source>
</evidence>
<dbReference type="GO" id="GO:0003735">
    <property type="term" value="F:structural constituent of ribosome"/>
    <property type="evidence" value="ECO:0007669"/>
    <property type="project" value="UniProtKB-UniRule"/>
</dbReference>
<comment type="similarity">
    <text evidence="1 6 7">Belongs to the universal ribosomal protein uS17 family.</text>
</comment>
<accession>A0A0H4SZW6</accession>
<dbReference type="InterPro" id="IPR019984">
    <property type="entry name" value="Ribosomal_uS17_bact/chlr"/>
</dbReference>
<dbReference type="NCBIfam" id="NF004123">
    <property type="entry name" value="PRK05610.1"/>
    <property type="match status" value="1"/>
</dbReference>
<dbReference type="HAMAP" id="MF_01345_B">
    <property type="entry name" value="Ribosomal_uS17_B"/>
    <property type="match status" value="1"/>
</dbReference>
<dbReference type="GO" id="GO:0006412">
    <property type="term" value="P:translation"/>
    <property type="evidence" value="ECO:0007669"/>
    <property type="project" value="UniProtKB-UniRule"/>
</dbReference>
<keyword evidence="2 6" id="KW-0699">rRNA-binding</keyword>
<comment type="subunit">
    <text evidence="6">Part of the 30S ribosomal subunit.</text>
</comment>
<proteinExistence type="inferred from homology"/>
<evidence type="ECO:0000256" key="2">
    <source>
        <dbReference type="ARBA" id="ARBA00022730"/>
    </source>
</evidence>
<dbReference type="InterPro" id="IPR019979">
    <property type="entry name" value="Ribosomal_uS17_CS"/>
</dbReference>